<evidence type="ECO:0000256" key="9">
    <source>
        <dbReference type="ARBA" id="ARBA00023180"/>
    </source>
</evidence>
<keyword evidence="6 10" id="KW-1133">Transmembrane helix</keyword>
<sequence>MACDQELLTIFTATEPPICSSSRLGTPPPSCNRTITAATVPVDTGKPHTKGFLFLFFLTAKVFLLESFMPLVGRDSEASLVPDPFCVDSGRSRLEGVQYTSLCTWFDEAILIDFAVSLACFLAVAASLSLHKNALLCPKTMHATNFKRQRPVRQLDLCMIGGVINTQKTIEIKVGMSSLPNLTFSDVCLVNITTGGSTLLNFSTNSANISGHIPDFLGPNEFSGLVNLHLAFNSLSFWVNGQKGDGTLGGGIDVIQNMTYFEGGLMHSNGFSGPLPNFLGLKGLESMSLRDNAFTGVVPMSLVNLGSSKVVNLTNNLLQGPMPKFNSSVVVDMVKETNSFCLPTPGECDPRMNTFLSVVKSMDYLAAL</sequence>
<evidence type="ECO:0000256" key="6">
    <source>
        <dbReference type="ARBA" id="ARBA00022989"/>
    </source>
</evidence>
<evidence type="ECO:0000256" key="3">
    <source>
        <dbReference type="ARBA" id="ARBA00022692"/>
    </source>
</evidence>
<evidence type="ECO:0000256" key="2">
    <source>
        <dbReference type="ARBA" id="ARBA00022614"/>
    </source>
</evidence>
<feature type="transmembrane region" description="Helical" evidence="10">
    <location>
        <begin position="109"/>
        <end position="130"/>
    </location>
</feature>
<dbReference type="InterPro" id="IPR032675">
    <property type="entry name" value="LRR_dom_sf"/>
</dbReference>
<dbReference type="Proteomes" id="UP001188597">
    <property type="component" value="Unassembled WGS sequence"/>
</dbReference>
<keyword evidence="4" id="KW-0732">Signal</keyword>
<evidence type="ECO:0000256" key="5">
    <source>
        <dbReference type="ARBA" id="ARBA00022737"/>
    </source>
</evidence>
<evidence type="ECO:0000256" key="8">
    <source>
        <dbReference type="ARBA" id="ARBA00023170"/>
    </source>
</evidence>
<dbReference type="InterPro" id="IPR052422">
    <property type="entry name" value="Auxin_Ser/Thr_Kinase"/>
</dbReference>
<protein>
    <submittedName>
        <fullName evidence="11">Uncharacterized protein</fullName>
    </submittedName>
</protein>
<evidence type="ECO:0000256" key="1">
    <source>
        <dbReference type="ARBA" id="ARBA00004167"/>
    </source>
</evidence>
<dbReference type="PANTHER" id="PTHR47986:SF29">
    <property type="entry name" value="RECEPTOR PROTEIN KINASE TMK1"/>
    <property type="match status" value="1"/>
</dbReference>
<dbReference type="EMBL" id="JAVXUP010000441">
    <property type="protein sequence ID" value="KAK3027798.1"/>
    <property type="molecule type" value="Genomic_DNA"/>
</dbReference>
<evidence type="ECO:0000256" key="4">
    <source>
        <dbReference type="ARBA" id="ARBA00022729"/>
    </source>
</evidence>
<dbReference type="Gene3D" id="3.80.10.10">
    <property type="entry name" value="Ribonuclease Inhibitor"/>
    <property type="match status" value="1"/>
</dbReference>
<name>A0AA88WIJ2_9ASTE</name>
<gene>
    <name evidence="11" type="ORF">RJ639_041966</name>
</gene>
<keyword evidence="8" id="KW-0675">Receptor</keyword>
<organism evidence="11 12">
    <name type="scientific">Escallonia herrerae</name>
    <dbReference type="NCBI Taxonomy" id="1293975"/>
    <lineage>
        <taxon>Eukaryota</taxon>
        <taxon>Viridiplantae</taxon>
        <taxon>Streptophyta</taxon>
        <taxon>Embryophyta</taxon>
        <taxon>Tracheophyta</taxon>
        <taxon>Spermatophyta</taxon>
        <taxon>Magnoliopsida</taxon>
        <taxon>eudicotyledons</taxon>
        <taxon>Gunneridae</taxon>
        <taxon>Pentapetalae</taxon>
        <taxon>asterids</taxon>
        <taxon>campanulids</taxon>
        <taxon>Escalloniales</taxon>
        <taxon>Escalloniaceae</taxon>
        <taxon>Escallonia</taxon>
    </lineage>
</organism>
<comment type="caution">
    <text evidence="11">The sequence shown here is derived from an EMBL/GenBank/DDBJ whole genome shotgun (WGS) entry which is preliminary data.</text>
</comment>
<evidence type="ECO:0000313" key="11">
    <source>
        <dbReference type="EMBL" id="KAK3027798.1"/>
    </source>
</evidence>
<keyword evidence="9" id="KW-0325">Glycoprotein</keyword>
<dbReference type="PANTHER" id="PTHR47986">
    <property type="entry name" value="OSJNBA0070M12.3 PROTEIN"/>
    <property type="match status" value="1"/>
</dbReference>
<keyword evidence="5" id="KW-0677">Repeat</keyword>
<evidence type="ECO:0000256" key="7">
    <source>
        <dbReference type="ARBA" id="ARBA00023136"/>
    </source>
</evidence>
<dbReference type="SUPFAM" id="SSF52058">
    <property type="entry name" value="L domain-like"/>
    <property type="match status" value="1"/>
</dbReference>
<keyword evidence="2" id="KW-0433">Leucine-rich repeat</keyword>
<proteinExistence type="predicted"/>
<accession>A0AA88WIJ2</accession>
<evidence type="ECO:0000256" key="10">
    <source>
        <dbReference type="SAM" id="Phobius"/>
    </source>
</evidence>
<keyword evidence="12" id="KW-1185">Reference proteome</keyword>
<evidence type="ECO:0000313" key="12">
    <source>
        <dbReference type="Proteomes" id="UP001188597"/>
    </source>
</evidence>
<feature type="transmembrane region" description="Helical" evidence="10">
    <location>
        <begin position="52"/>
        <end position="72"/>
    </location>
</feature>
<dbReference type="AlphaFoldDB" id="A0AA88WIJ2"/>
<keyword evidence="3 10" id="KW-0812">Transmembrane</keyword>
<keyword evidence="7 10" id="KW-0472">Membrane</keyword>
<reference evidence="11" key="1">
    <citation type="submission" date="2022-12" db="EMBL/GenBank/DDBJ databases">
        <title>Draft genome assemblies for two species of Escallonia (Escalloniales).</title>
        <authorList>
            <person name="Chanderbali A."/>
            <person name="Dervinis C."/>
            <person name="Anghel I."/>
            <person name="Soltis D."/>
            <person name="Soltis P."/>
            <person name="Zapata F."/>
        </authorList>
    </citation>
    <scope>NUCLEOTIDE SEQUENCE</scope>
    <source>
        <strain evidence="11">UCBG64.0493</strain>
        <tissue evidence="11">Leaf</tissue>
    </source>
</reference>
<comment type="subcellular location">
    <subcellularLocation>
        <location evidence="1">Membrane</location>
        <topology evidence="1">Single-pass membrane protein</topology>
    </subcellularLocation>
</comment>
<dbReference type="GO" id="GO:0016020">
    <property type="term" value="C:membrane"/>
    <property type="evidence" value="ECO:0007669"/>
    <property type="project" value="UniProtKB-SubCell"/>
</dbReference>